<evidence type="ECO:0000313" key="1">
    <source>
        <dbReference type="EMBL" id="SDD74986.1"/>
    </source>
</evidence>
<proteinExistence type="predicted"/>
<dbReference type="Proteomes" id="UP000199628">
    <property type="component" value="Unassembled WGS sequence"/>
</dbReference>
<protein>
    <submittedName>
        <fullName evidence="1">Uncharacterized protein</fullName>
    </submittedName>
</protein>
<dbReference type="EMBL" id="FMZV01000010">
    <property type="protein sequence ID" value="SDD74986.1"/>
    <property type="molecule type" value="Genomic_DNA"/>
</dbReference>
<evidence type="ECO:0000313" key="2">
    <source>
        <dbReference type="Proteomes" id="UP000199628"/>
    </source>
</evidence>
<organism evidence="1 2">
    <name type="scientific">Ruegeria marina</name>
    <dbReference type="NCBI Taxonomy" id="639004"/>
    <lineage>
        <taxon>Bacteria</taxon>
        <taxon>Pseudomonadati</taxon>
        <taxon>Pseudomonadota</taxon>
        <taxon>Alphaproteobacteria</taxon>
        <taxon>Rhodobacterales</taxon>
        <taxon>Roseobacteraceae</taxon>
        <taxon>Ruegeria</taxon>
    </lineage>
</organism>
<sequence>MTRPRLLQIGNVTDRMRVRFEAEFEVTRLFDTPEAGRAAMLETRQAMGDLTCDNLSQYLKDGTVLTSVPECRSL</sequence>
<keyword evidence="2" id="KW-1185">Reference proteome</keyword>
<dbReference type="STRING" id="639004.SAMN04488239_11020"/>
<reference evidence="2" key="1">
    <citation type="submission" date="2016-10" db="EMBL/GenBank/DDBJ databases">
        <authorList>
            <person name="Varghese N."/>
            <person name="Submissions S."/>
        </authorList>
    </citation>
    <scope>NUCLEOTIDE SEQUENCE [LARGE SCALE GENOMIC DNA]</scope>
    <source>
        <strain evidence="2">CGMCC 1.9108</strain>
    </source>
</reference>
<gene>
    <name evidence="1" type="ORF">SAMN04488239_11020</name>
</gene>
<dbReference type="AlphaFoldDB" id="A0A1G6XCH1"/>
<accession>A0A1G6XCH1</accession>
<name>A0A1G6XCH1_9RHOB</name>
<dbReference type="RefSeq" id="WP_143028564.1">
    <property type="nucleotide sequence ID" value="NZ_FMZV01000010.1"/>
</dbReference>